<comment type="caution">
    <text evidence="7">The sequence shown here is derived from an EMBL/GenBank/DDBJ whole genome shotgun (WGS) entry which is preliminary data.</text>
</comment>
<dbReference type="PROSITE" id="PS01081">
    <property type="entry name" value="HTH_TETR_1"/>
    <property type="match status" value="1"/>
</dbReference>
<dbReference type="EMBL" id="JAUZEE010000001">
    <property type="protein sequence ID" value="MDP4299523.1"/>
    <property type="molecule type" value="Genomic_DNA"/>
</dbReference>
<evidence type="ECO:0000256" key="5">
    <source>
        <dbReference type="PROSITE-ProRule" id="PRU00335"/>
    </source>
</evidence>
<evidence type="ECO:0000313" key="7">
    <source>
        <dbReference type="EMBL" id="MDP4299523.1"/>
    </source>
</evidence>
<gene>
    <name evidence="7" type="ORF">Q8X39_02665</name>
</gene>
<dbReference type="InterPro" id="IPR023772">
    <property type="entry name" value="DNA-bd_HTH_TetR-type_CS"/>
</dbReference>
<sequence length="212" mass="23059">MNTVIDAKPASMPAFGSRADSIHSRRHHPRRLLDALAVCVARQGYAQTTIADIAAAAHVSKRTFYEHFEDKQACMIALYESASEASRRQLGLDDAEGLSWSEQVERAVRRYLTHLATRPLLMRALFMEVLSLGPEGLRARRANLDALAEAIQHSAATQGVTLPAPEAAALIGMLSEWILLAIEQDRVAALPDDAPAVAAMLRAAILGRRLTA</sequence>
<feature type="domain" description="HTH tetR-type" evidence="6">
    <location>
        <begin position="26"/>
        <end position="86"/>
    </location>
</feature>
<evidence type="ECO:0000256" key="4">
    <source>
        <dbReference type="ARBA" id="ARBA00023163"/>
    </source>
</evidence>
<evidence type="ECO:0000256" key="3">
    <source>
        <dbReference type="ARBA" id="ARBA00023125"/>
    </source>
</evidence>
<dbReference type="InterPro" id="IPR001647">
    <property type="entry name" value="HTH_TetR"/>
</dbReference>
<keyword evidence="3 5" id="KW-0238">DNA-binding</keyword>
<evidence type="ECO:0000256" key="1">
    <source>
        <dbReference type="ARBA" id="ARBA00022491"/>
    </source>
</evidence>
<evidence type="ECO:0000259" key="6">
    <source>
        <dbReference type="PROSITE" id="PS50977"/>
    </source>
</evidence>
<reference evidence="7 8" key="1">
    <citation type="submission" date="2023-08" db="EMBL/GenBank/DDBJ databases">
        <authorList>
            <person name="Roldan D.M."/>
            <person name="Menes R.J."/>
        </authorList>
    </citation>
    <scope>NUCLEOTIDE SEQUENCE [LARGE SCALE GENOMIC DNA]</scope>
    <source>
        <strain evidence="7 8">CCM 2812</strain>
    </source>
</reference>
<keyword evidence="8" id="KW-1185">Reference proteome</keyword>
<proteinExistence type="predicted"/>
<name>A0ABT9FZZ6_LEPDI</name>
<accession>A0ABT9FZZ6</accession>
<dbReference type="Pfam" id="PF00440">
    <property type="entry name" value="TetR_N"/>
    <property type="match status" value="1"/>
</dbReference>
<protein>
    <submittedName>
        <fullName evidence="7">TetR/AcrR family transcriptional regulator</fullName>
    </submittedName>
</protein>
<dbReference type="InterPro" id="IPR009057">
    <property type="entry name" value="Homeodomain-like_sf"/>
</dbReference>
<dbReference type="Gene3D" id="1.10.357.10">
    <property type="entry name" value="Tetracycline Repressor, domain 2"/>
    <property type="match status" value="1"/>
</dbReference>
<dbReference type="PRINTS" id="PR00455">
    <property type="entry name" value="HTHTETR"/>
</dbReference>
<dbReference type="SUPFAM" id="SSF46689">
    <property type="entry name" value="Homeodomain-like"/>
    <property type="match status" value="1"/>
</dbReference>
<keyword evidence="2" id="KW-0805">Transcription regulation</keyword>
<feature type="DNA-binding region" description="H-T-H motif" evidence="5">
    <location>
        <begin position="49"/>
        <end position="68"/>
    </location>
</feature>
<dbReference type="Proteomes" id="UP001235760">
    <property type="component" value="Unassembled WGS sequence"/>
</dbReference>
<dbReference type="InterPro" id="IPR050109">
    <property type="entry name" value="HTH-type_TetR-like_transc_reg"/>
</dbReference>
<dbReference type="PANTHER" id="PTHR30055">
    <property type="entry name" value="HTH-TYPE TRANSCRIPTIONAL REGULATOR RUTR"/>
    <property type="match status" value="1"/>
</dbReference>
<organism evidence="7 8">
    <name type="scientific">Leptothrix discophora</name>
    <dbReference type="NCBI Taxonomy" id="89"/>
    <lineage>
        <taxon>Bacteria</taxon>
        <taxon>Pseudomonadati</taxon>
        <taxon>Pseudomonadota</taxon>
        <taxon>Betaproteobacteria</taxon>
        <taxon>Burkholderiales</taxon>
        <taxon>Sphaerotilaceae</taxon>
        <taxon>Leptothrix</taxon>
    </lineage>
</organism>
<dbReference type="RefSeq" id="WP_305748064.1">
    <property type="nucleotide sequence ID" value="NZ_JAUZEE010000001.1"/>
</dbReference>
<evidence type="ECO:0000256" key="2">
    <source>
        <dbReference type="ARBA" id="ARBA00023015"/>
    </source>
</evidence>
<dbReference type="PANTHER" id="PTHR30055:SF234">
    <property type="entry name" value="HTH-TYPE TRANSCRIPTIONAL REGULATOR BETI"/>
    <property type="match status" value="1"/>
</dbReference>
<keyword evidence="4" id="KW-0804">Transcription</keyword>
<keyword evidence="1" id="KW-0678">Repressor</keyword>
<dbReference type="PROSITE" id="PS50977">
    <property type="entry name" value="HTH_TETR_2"/>
    <property type="match status" value="1"/>
</dbReference>
<evidence type="ECO:0000313" key="8">
    <source>
        <dbReference type="Proteomes" id="UP001235760"/>
    </source>
</evidence>